<dbReference type="AlphaFoldDB" id="A0AAV8VWN1"/>
<evidence type="ECO:0000313" key="7">
    <source>
        <dbReference type="Proteomes" id="UP001159042"/>
    </source>
</evidence>
<evidence type="ECO:0000256" key="2">
    <source>
        <dbReference type="ARBA" id="ARBA00022574"/>
    </source>
</evidence>
<keyword evidence="2 4" id="KW-0853">WD repeat</keyword>
<name>A0AAV8VWN1_9CUCU</name>
<evidence type="ECO:0000256" key="5">
    <source>
        <dbReference type="SAM" id="MobiDB-lite"/>
    </source>
</evidence>
<dbReference type="Pfam" id="PF00400">
    <property type="entry name" value="WD40"/>
    <property type="match status" value="1"/>
</dbReference>
<accession>A0AAV8VWN1</accession>
<dbReference type="SMART" id="SM00320">
    <property type="entry name" value="WD40"/>
    <property type="match status" value="2"/>
</dbReference>
<reference evidence="6 7" key="1">
    <citation type="journal article" date="2023" name="Insect Mol. Biol.">
        <title>Genome sequencing provides insights into the evolution of gene families encoding plant cell wall-degrading enzymes in longhorned beetles.</title>
        <authorList>
            <person name="Shin N.R."/>
            <person name="Okamura Y."/>
            <person name="Kirsch R."/>
            <person name="Pauchet Y."/>
        </authorList>
    </citation>
    <scope>NUCLEOTIDE SEQUENCE [LARGE SCALE GENOMIC DNA]</scope>
    <source>
        <strain evidence="6">EAD_L_NR</strain>
    </source>
</reference>
<dbReference type="PROSITE" id="PS50082">
    <property type="entry name" value="WD_REPEATS_2"/>
    <property type="match status" value="1"/>
</dbReference>
<evidence type="ECO:0000256" key="3">
    <source>
        <dbReference type="ARBA" id="ARBA00022737"/>
    </source>
</evidence>
<dbReference type="SUPFAM" id="SSF50978">
    <property type="entry name" value="WD40 repeat-like"/>
    <property type="match status" value="1"/>
</dbReference>
<protein>
    <recommendedName>
        <fullName evidence="1">WD repeat-containing protein on Y chromosome</fullName>
    </recommendedName>
</protein>
<sequence>MANKSKEKPVKEEYIHHRKKSMGFSGLFYKDKPKRLSNQGRQRSPQLGRRIRRVSTVALPDEAFHLRQLAVHCMLFLNARKTHPEVGTLLVGLENGVVQVWNHHIQGSFITSFSAIHKAGDYVISMATDEKNEFLFTGTTVGYIKTWLLKNYCVLPADEEHICMPKYRLMFPFLWGNTFMGRAARMVADQPKPVLLSSFKGHFMPVSGLTYIDECQILISCSADFSVRMWTLGGRYLQTIGTFKPYKSILPTKPVAANFPFSIPPDIKKVASSTTLRVLSGGSFEKRLTIKQLARRAETNLVHVDETKIFGTRLEAPILGNFYALPERTKHQGDITFDMSFPYIPVYQHLTMPEPMPIESSGSVYGKNRRRSSQGDHSINDKK</sequence>
<dbReference type="InterPro" id="IPR001680">
    <property type="entry name" value="WD40_rpt"/>
</dbReference>
<feature type="region of interest" description="Disordered" evidence="5">
    <location>
        <begin position="358"/>
        <end position="383"/>
    </location>
</feature>
<gene>
    <name evidence="6" type="ORF">NQ315_013045</name>
</gene>
<keyword evidence="7" id="KW-1185">Reference proteome</keyword>
<dbReference type="PANTHER" id="PTHR44324">
    <property type="entry name" value="WD40 REPEAT DOMAIN 95"/>
    <property type="match status" value="1"/>
</dbReference>
<dbReference type="InterPro" id="IPR015943">
    <property type="entry name" value="WD40/YVTN_repeat-like_dom_sf"/>
</dbReference>
<dbReference type="InterPro" id="IPR051242">
    <property type="entry name" value="WD-EF-hand_domain"/>
</dbReference>
<evidence type="ECO:0000313" key="6">
    <source>
        <dbReference type="EMBL" id="KAJ8918540.1"/>
    </source>
</evidence>
<keyword evidence="3" id="KW-0677">Repeat</keyword>
<organism evidence="6 7">
    <name type="scientific">Exocentrus adspersus</name>
    <dbReference type="NCBI Taxonomy" id="1586481"/>
    <lineage>
        <taxon>Eukaryota</taxon>
        <taxon>Metazoa</taxon>
        <taxon>Ecdysozoa</taxon>
        <taxon>Arthropoda</taxon>
        <taxon>Hexapoda</taxon>
        <taxon>Insecta</taxon>
        <taxon>Pterygota</taxon>
        <taxon>Neoptera</taxon>
        <taxon>Endopterygota</taxon>
        <taxon>Coleoptera</taxon>
        <taxon>Polyphaga</taxon>
        <taxon>Cucujiformia</taxon>
        <taxon>Chrysomeloidea</taxon>
        <taxon>Cerambycidae</taxon>
        <taxon>Lamiinae</taxon>
        <taxon>Acanthocinini</taxon>
        <taxon>Exocentrus</taxon>
    </lineage>
</organism>
<dbReference type="EMBL" id="JANEYG010000024">
    <property type="protein sequence ID" value="KAJ8918540.1"/>
    <property type="molecule type" value="Genomic_DNA"/>
</dbReference>
<dbReference type="PANTHER" id="PTHR44324:SF6">
    <property type="entry name" value="EF-HAND CALCIUM BINDING DOMAIN 8"/>
    <property type="match status" value="1"/>
</dbReference>
<dbReference type="PROSITE" id="PS50294">
    <property type="entry name" value="WD_REPEATS_REGION"/>
    <property type="match status" value="1"/>
</dbReference>
<dbReference type="Gene3D" id="2.130.10.10">
    <property type="entry name" value="YVTN repeat-like/Quinoprotein amine dehydrogenase"/>
    <property type="match status" value="1"/>
</dbReference>
<feature type="repeat" description="WD" evidence="4">
    <location>
        <begin position="199"/>
        <end position="232"/>
    </location>
</feature>
<proteinExistence type="predicted"/>
<evidence type="ECO:0000256" key="4">
    <source>
        <dbReference type="PROSITE-ProRule" id="PRU00221"/>
    </source>
</evidence>
<dbReference type="Proteomes" id="UP001159042">
    <property type="component" value="Unassembled WGS sequence"/>
</dbReference>
<dbReference type="InterPro" id="IPR036322">
    <property type="entry name" value="WD40_repeat_dom_sf"/>
</dbReference>
<evidence type="ECO:0000256" key="1">
    <source>
        <dbReference type="ARBA" id="ARBA00014901"/>
    </source>
</evidence>
<comment type="caution">
    <text evidence="6">The sequence shown here is derived from an EMBL/GenBank/DDBJ whole genome shotgun (WGS) entry which is preliminary data.</text>
</comment>